<keyword evidence="7 17" id="KW-0862">Zinc</keyword>
<dbReference type="GO" id="GO:0030036">
    <property type="term" value="P:actin cytoskeleton organization"/>
    <property type="evidence" value="ECO:0007669"/>
    <property type="project" value="TreeGrafter"/>
</dbReference>
<dbReference type="FunFam" id="2.10.110.10:FF:000030">
    <property type="entry name" value="Four and a half LIM domains protein 2"/>
    <property type="match status" value="1"/>
</dbReference>
<keyword evidence="4 17" id="KW-0479">Metal-binding</keyword>
<evidence type="ECO:0000256" key="13">
    <source>
        <dbReference type="ARBA" id="ARBA00023242"/>
    </source>
</evidence>
<dbReference type="CDD" id="cd09423">
    <property type="entry name" value="LIM1_FHL3"/>
    <property type="match status" value="1"/>
</dbReference>
<keyword evidence="11" id="KW-0010">Activator</keyword>
<dbReference type="PROSITE" id="PS50023">
    <property type="entry name" value="LIM_DOMAIN_2"/>
    <property type="match status" value="3"/>
</dbReference>
<dbReference type="PANTHER" id="PTHR24205">
    <property type="entry name" value="FOUR AND A HALF LIM DOMAINS PROTEIN"/>
    <property type="match status" value="1"/>
</dbReference>
<protein>
    <recommendedName>
        <fullName evidence="16">Four and a half LIM domains protein 3</fullName>
    </recommendedName>
</protein>
<dbReference type="InterPro" id="IPR001781">
    <property type="entry name" value="Znf_LIM"/>
</dbReference>
<evidence type="ECO:0000256" key="1">
    <source>
        <dbReference type="ARBA" id="ARBA00004123"/>
    </source>
</evidence>
<dbReference type="Proteomes" id="UP000314981">
    <property type="component" value="Chromosome 3"/>
</dbReference>
<dbReference type="SUPFAM" id="SSF57716">
    <property type="entry name" value="Glucocorticoid receptor-like (DNA-binding domain)"/>
    <property type="match status" value="4"/>
</dbReference>
<comment type="function">
    <text evidence="14">Recruited by SOX15 to FOXK1 promoters where it acts as a transcriptional coactivator of FOXK1.</text>
</comment>
<keyword evidence="12" id="KW-0804">Transcription</keyword>
<dbReference type="AlphaFoldDB" id="A0A4W2D8F8"/>
<keyword evidence="3" id="KW-0963">Cytoplasm</keyword>
<evidence type="ECO:0000256" key="15">
    <source>
        <dbReference type="ARBA" id="ARBA00063224"/>
    </source>
</evidence>
<reference evidence="20" key="2">
    <citation type="submission" date="2025-08" db="UniProtKB">
        <authorList>
            <consortium name="Ensembl"/>
        </authorList>
    </citation>
    <scope>IDENTIFICATION</scope>
</reference>
<feature type="domain" description="LIM zinc-binding" evidence="19">
    <location>
        <begin position="161"/>
        <end position="219"/>
    </location>
</feature>
<feature type="region of interest" description="Disordered" evidence="18">
    <location>
        <begin position="250"/>
        <end position="276"/>
    </location>
</feature>
<evidence type="ECO:0000256" key="6">
    <source>
        <dbReference type="ARBA" id="ARBA00022771"/>
    </source>
</evidence>
<evidence type="ECO:0000256" key="17">
    <source>
        <dbReference type="PROSITE-ProRule" id="PRU00125"/>
    </source>
</evidence>
<evidence type="ECO:0000259" key="19">
    <source>
        <dbReference type="PROSITE" id="PS50023"/>
    </source>
</evidence>
<keyword evidence="10 17" id="KW-0440">LIM domain</keyword>
<dbReference type="GO" id="GO:0003712">
    <property type="term" value="F:transcription coregulator activity"/>
    <property type="evidence" value="ECO:0007669"/>
    <property type="project" value="TreeGrafter"/>
</dbReference>
<evidence type="ECO:0000256" key="3">
    <source>
        <dbReference type="ARBA" id="ARBA00022490"/>
    </source>
</evidence>
<accession>A0A4W2D8F8</accession>
<evidence type="ECO:0000256" key="4">
    <source>
        <dbReference type="ARBA" id="ARBA00022723"/>
    </source>
</evidence>
<name>A0A4W2D8F8_BOBOX</name>
<feature type="domain" description="LIM zinc-binding" evidence="19">
    <location>
        <begin position="38"/>
        <end position="98"/>
    </location>
</feature>
<dbReference type="PANTHER" id="PTHR24205:SF5">
    <property type="entry name" value="FOUR AND A HALF LIM DOMAINS PROTEIN 3"/>
    <property type="match status" value="1"/>
</dbReference>
<gene>
    <name evidence="20" type="primary">FHL3</name>
</gene>
<evidence type="ECO:0000256" key="5">
    <source>
        <dbReference type="ARBA" id="ARBA00022737"/>
    </source>
</evidence>
<evidence type="ECO:0000256" key="10">
    <source>
        <dbReference type="ARBA" id="ARBA00023038"/>
    </source>
</evidence>
<dbReference type="InterPro" id="IPR056807">
    <property type="entry name" value="LIM_FHL1/2/3/5_N"/>
</dbReference>
<dbReference type="OMA" id="CMECKTS"/>
<keyword evidence="8" id="KW-0007">Acetylation</keyword>
<dbReference type="Ensembl" id="ENSBIXT00000037238.1">
    <property type="protein sequence ID" value="ENSBIXP00000022216.1"/>
    <property type="gene ID" value="ENSBIXG00000025141.1"/>
</dbReference>
<dbReference type="GO" id="GO:0005634">
    <property type="term" value="C:nucleus"/>
    <property type="evidence" value="ECO:0007669"/>
    <property type="project" value="UniProtKB-SubCell"/>
</dbReference>
<dbReference type="FunFam" id="2.10.110.10:FF:000013">
    <property type="entry name" value="Four and a half LIM domains 1"/>
    <property type="match status" value="1"/>
</dbReference>
<keyword evidence="5" id="KW-0677">Repeat</keyword>
<feature type="compositionally biased region" description="Polar residues" evidence="18">
    <location>
        <begin position="353"/>
        <end position="366"/>
    </location>
</feature>
<evidence type="ECO:0000256" key="12">
    <source>
        <dbReference type="ARBA" id="ARBA00023163"/>
    </source>
</evidence>
<evidence type="ECO:0000256" key="7">
    <source>
        <dbReference type="ARBA" id="ARBA00022833"/>
    </source>
</evidence>
<dbReference type="Pfam" id="PF25076">
    <property type="entry name" value="LIM_FHL2-3_N"/>
    <property type="match status" value="1"/>
</dbReference>
<dbReference type="GO" id="GO:0030018">
    <property type="term" value="C:Z disc"/>
    <property type="evidence" value="ECO:0007669"/>
    <property type="project" value="TreeGrafter"/>
</dbReference>
<comment type="subunit">
    <text evidence="15">Interacts with SOX15; the interaction recruits FHL3 to FOXK1 promoters where it acts as a transcriptional coactivator of FOXK1.</text>
</comment>
<keyword evidence="21" id="KW-1185">Reference proteome</keyword>
<feature type="region of interest" description="Disordered" evidence="18">
    <location>
        <begin position="304"/>
        <end position="366"/>
    </location>
</feature>
<keyword evidence="6" id="KW-0863">Zinc-finger</keyword>
<feature type="domain" description="LIM zinc-binding" evidence="19">
    <location>
        <begin position="99"/>
        <end position="160"/>
    </location>
</feature>
<evidence type="ECO:0000313" key="21">
    <source>
        <dbReference type="Proteomes" id="UP000314981"/>
    </source>
</evidence>
<dbReference type="CDD" id="cd09427">
    <property type="entry name" value="LIM2_FHL3"/>
    <property type="match status" value="1"/>
</dbReference>
<evidence type="ECO:0000256" key="16">
    <source>
        <dbReference type="ARBA" id="ARBA00074676"/>
    </source>
</evidence>
<dbReference type="GO" id="GO:0003779">
    <property type="term" value="F:actin binding"/>
    <property type="evidence" value="ECO:0007669"/>
    <property type="project" value="TreeGrafter"/>
</dbReference>
<evidence type="ECO:0000256" key="18">
    <source>
        <dbReference type="SAM" id="MobiDB-lite"/>
    </source>
</evidence>
<dbReference type="PROSITE" id="PS00478">
    <property type="entry name" value="LIM_DOMAIN_1"/>
    <property type="match status" value="3"/>
</dbReference>
<dbReference type="Gene3D" id="2.10.110.10">
    <property type="entry name" value="Cysteine Rich Protein"/>
    <property type="match status" value="4"/>
</dbReference>
<keyword evidence="9" id="KW-0805">Transcription regulation</keyword>
<evidence type="ECO:0000256" key="2">
    <source>
        <dbReference type="ARBA" id="ARBA00004496"/>
    </source>
</evidence>
<dbReference type="GO" id="GO:0008270">
    <property type="term" value="F:zinc ion binding"/>
    <property type="evidence" value="ECO:0007669"/>
    <property type="project" value="UniProtKB-KW"/>
</dbReference>
<evidence type="ECO:0000256" key="11">
    <source>
        <dbReference type="ARBA" id="ARBA00023159"/>
    </source>
</evidence>
<sequence>MSEAFDCAKCSESLYGRKYIQTDDGPYCVPCYDNTFANTCAECQQLIGHDSRELFYEDRHFHEGCFRCCRCQRSLADEPFTCQDSELLCNDCYCSAFSSQCSACGETVMPGSRKLEYGGQTWHEHCFLCSGCEQPLGSRSFVPDKGAHYCVPCYENKFAPRCARCSKTLTQGGVTYRDQPWHRECLVCTGCQTPLAGQQFTSREDDPYCVTCFGELFAPKCSSCKRPITGGSGGPKTEWVRCRWGGRGPGLGEAKGQDRPPDGSANPQPPSRTRWRQVCVLRRPPLAPQLLLLRPLLHLPGGSGLRAGRRPSAVPGLQPGRALSQGSGTKAPSPDGLWDPASPRFGAPLGLQDSASPLQHPQSGTS</sequence>
<dbReference type="Pfam" id="PF00412">
    <property type="entry name" value="LIM"/>
    <property type="match status" value="3"/>
</dbReference>
<comment type="subcellular location">
    <subcellularLocation>
        <location evidence="2">Cytoplasm</location>
    </subcellularLocation>
    <subcellularLocation>
        <location evidence="1">Nucleus</location>
    </subcellularLocation>
</comment>
<dbReference type="STRING" id="30522.A0A4W2D8F8"/>
<dbReference type="GO" id="GO:0001725">
    <property type="term" value="C:stress fiber"/>
    <property type="evidence" value="ECO:0007669"/>
    <property type="project" value="TreeGrafter"/>
</dbReference>
<proteinExistence type="predicted"/>
<dbReference type="FunFam" id="2.10.110.10:FF:000064">
    <property type="entry name" value="Four and a half LIM domains protein 3"/>
    <property type="match status" value="1"/>
</dbReference>
<reference evidence="20 21" key="1">
    <citation type="submission" date="2018-11" db="EMBL/GenBank/DDBJ databases">
        <title>Haplotype-resolved cattle genomes.</title>
        <authorList>
            <person name="Low W.Y."/>
            <person name="Tearle R."/>
            <person name="Bickhart D.M."/>
            <person name="Rosen B.D."/>
            <person name="Koren S."/>
            <person name="Rhie A."/>
            <person name="Hiendleder S."/>
            <person name="Phillippy A.M."/>
            <person name="Smith T.P.L."/>
            <person name="Williams J.L."/>
        </authorList>
    </citation>
    <scope>NUCLEOTIDE SEQUENCE [LARGE SCALE GENOMIC DNA]</scope>
</reference>
<reference evidence="20" key="3">
    <citation type="submission" date="2025-09" db="UniProtKB">
        <authorList>
            <consortium name="Ensembl"/>
        </authorList>
    </citation>
    <scope>IDENTIFICATION</scope>
</reference>
<evidence type="ECO:0000256" key="9">
    <source>
        <dbReference type="ARBA" id="ARBA00023015"/>
    </source>
</evidence>
<organism evidence="20 21">
    <name type="scientific">Bos indicus x Bos taurus</name>
    <name type="common">Hybrid cattle</name>
    <dbReference type="NCBI Taxonomy" id="30522"/>
    <lineage>
        <taxon>Eukaryota</taxon>
        <taxon>Metazoa</taxon>
        <taxon>Chordata</taxon>
        <taxon>Craniata</taxon>
        <taxon>Vertebrata</taxon>
        <taxon>Euteleostomi</taxon>
        <taxon>Mammalia</taxon>
        <taxon>Eutheria</taxon>
        <taxon>Laurasiatheria</taxon>
        <taxon>Artiodactyla</taxon>
        <taxon>Ruminantia</taxon>
        <taxon>Pecora</taxon>
        <taxon>Bovidae</taxon>
        <taxon>Bovinae</taxon>
        <taxon>Bos</taxon>
    </lineage>
</organism>
<dbReference type="SMART" id="SM00132">
    <property type="entry name" value="LIM"/>
    <property type="match status" value="3"/>
</dbReference>
<evidence type="ECO:0000313" key="20">
    <source>
        <dbReference type="Ensembl" id="ENSBIXP00000022216.1"/>
    </source>
</evidence>
<keyword evidence="13" id="KW-0539">Nucleus</keyword>
<evidence type="ECO:0000256" key="14">
    <source>
        <dbReference type="ARBA" id="ARBA00054878"/>
    </source>
</evidence>
<evidence type="ECO:0000256" key="8">
    <source>
        <dbReference type="ARBA" id="ARBA00022990"/>
    </source>
</evidence>
<dbReference type="CDD" id="cd09346">
    <property type="entry name" value="LIM3_FHL"/>
    <property type="match status" value="1"/>
</dbReference>